<keyword evidence="4" id="KW-1185">Reference proteome</keyword>
<comment type="caution">
    <text evidence="3">The sequence shown here is derived from an EMBL/GenBank/DDBJ whole genome shotgun (WGS) entry which is preliminary data.</text>
</comment>
<evidence type="ECO:0000313" key="4">
    <source>
        <dbReference type="Proteomes" id="UP001500466"/>
    </source>
</evidence>
<evidence type="ECO:0000256" key="2">
    <source>
        <dbReference type="SAM" id="Phobius"/>
    </source>
</evidence>
<reference evidence="4" key="1">
    <citation type="journal article" date="2019" name="Int. J. Syst. Evol. Microbiol.">
        <title>The Global Catalogue of Microorganisms (GCM) 10K type strain sequencing project: providing services to taxonomists for standard genome sequencing and annotation.</title>
        <authorList>
            <consortium name="The Broad Institute Genomics Platform"/>
            <consortium name="The Broad Institute Genome Sequencing Center for Infectious Disease"/>
            <person name="Wu L."/>
            <person name="Ma J."/>
        </authorList>
    </citation>
    <scope>NUCLEOTIDE SEQUENCE [LARGE SCALE GENOMIC DNA]</scope>
    <source>
        <strain evidence="4">JCM 17986</strain>
    </source>
</reference>
<evidence type="ECO:0000313" key="3">
    <source>
        <dbReference type="EMBL" id="GAA4960241.1"/>
    </source>
</evidence>
<dbReference type="Proteomes" id="UP001500466">
    <property type="component" value="Unassembled WGS sequence"/>
</dbReference>
<accession>A0ABP9H688</accession>
<proteinExistence type="predicted"/>
<dbReference type="RefSeq" id="WP_345675407.1">
    <property type="nucleotide sequence ID" value="NZ_BAABHS010000007.1"/>
</dbReference>
<keyword evidence="2" id="KW-0812">Transmembrane</keyword>
<keyword evidence="2" id="KW-1133">Transmembrane helix</keyword>
<feature type="region of interest" description="Disordered" evidence="1">
    <location>
        <begin position="1"/>
        <end position="25"/>
    </location>
</feature>
<feature type="transmembrane region" description="Helical" evidence="2">
    <location>
        <begin position="35"/>
        <end position="60"/>
    </location>
</feature>
<dbReference type="EMBL" id="BAABHS010000007">
    <property type="protein sequence ID" value="GAA4960241.1"/>
    <property type="molecule type" value="Genomic_DNA"/>
</dbReference>
<evidence type="ECO:0000256" key="1">
    <source>
        <dbReference type="SAM" id="MobiDB-lite"/>
    </source>
</evidence>
<keyword evidence="2" id="KW-0472">Membrane</keyword>
<gene>
    <name evidence="3" type="ORF">GCM10023205_24320</name>
</gene>
<feature type="transmembrane region" description="Helical" evidence="2">
    <location>
        <begin position="67"/>
        <end position="90"/>
    </location>
</feature>
<sequence>MTAEAATAEPVATEPATTGAAAGKPTTSSAAGLRAFAAVGVLAALYVAIALPFVVAALLVGLTVRGFGLFTSGQAVLVAEIVIALTALVLEIAGPRRLPSGISVTARDQPRLWALVRATARELDVPEPDGIVLTGGTVAELRAVRRPGITLHHHLVLGACVPASLTEPRLRAVVATALAARRRRRPPLPDQLALHGLDMVTGLADAARQRGVLGDAARQFAARYTRLCAPVLDLQQRTQDRYAAGVYGTGAVADGLDALRRLRTAWQWYRRGYVHAGMASGCLPADPLGDFRALLADPVRARDLAELPAGDPPHPLAVRADRLRARPLDAKVALRGGTDGITLGFDEPRRVAAHLYAYLLACDDDGIAPAGAFAALDRLTALDREAFLRQVSGYRAAYRASRLAPAARHAGAEMPVTLGGVLGLLVEGKGERIAQEHRPPGATASSADTGPDSPTAAALGALLACAWVDAGRARWKTTWSGQDDVTAHDGSSLDLAALAAKALAGPDGARTLRTAIRDAGVSSYYEVRMPVSFAAAQERETAVGHR</sequence>
<name>A0ABP9H688_9ACTN</name>
<organism evidence="3 4">
    <name type="scientific">Yinghuangia aomiensis</name>
    <dbReference type="NCBI Taxonomy" id="676205"/>
    <lineage>
        <taxon>Bacteria</taxon>
        <taxon>Bacillati</taxon>
        <taxon>Actinomycetota</taxon>
        <taxon>Actinomycetes</taxon>
        <taxon>Kitasatosporales</taxon>
        <taxon>Streptomycetaceae</taxon>
        <taxon>Yinghuangia</taxon>
    </lineage>
</organism>
<protein>
    <submittedName>
        <fullName evidence="3">Uncharacterized protein</fullName>
    </submittedName>
</protein>